<accession>A0A840PG08</accession>
<comment type="caution">
    <text evidence="2">The sequence shown here is derived from an EMBL/GenBank/DDBJ whole genome shotgun (WGS) entry which is preliminary data.</text>
</comment>
<evidence type="ECO:0000259" key="1">
    <source>
        <dbReference type="Pfam" id="PF01636"/>
    </source>
</evidence>
<dbReference type="SUPFAM" id="SSF56112">
    <property type="entry name" value="Protein kinase-like (PK-like)"/>
    <property type="match status" value="1"/>
</dbReference>
<dbReference type="Pfam" id="PF01636">
    <property type="entry name" value="APH"/>
    <property type="match status" value="1"/>
</dbReference>
<evidence type="ECO:0000313" key="2">
    <source>
        <dbReference type="EMBL" id="MBB5136400.1"/>
    </source>
</evidence>
<dbReference type="AlphaFoldDB" id="A0A840PG08"/>
<evidence type="ECO:0000313" key="3">
    <source>
        <dbReference type="Proteomes" id="UP000578449"/>
    </source>
</evidence>
<dbReference type="Proteomes" id="UP000578449">
    <property type="component" value="Unassembled WGS sequence"/>
</dbReference>
<proteinExistence type="predicted"/>
<dbReference type="RefSeq" id="WP_185053289.1">
    <property type="nucleotide sequence ID" value="NZ_BAABIX010000011.1"/>
</dbReference>
<keyword evidence="2" id="KW-0418">Kinase</keyword>
<name>A0A840PG08_9ACTN</name>
<protein>
    <submittedName>
        <fullName evidence="2">Ser/Thr protein kinase RdoA (MazF antagonist)</fullName>
    </submittedName>
</protein>
<keyword evidence="3" id="KW-1185">Reference proteome</keyword>
<reference evidence="2 3" key="1">
    <citation type="submission" date="2020-08" db="EMBL/GenBank/DDBJ databases">
        <title>Genomic Encyclopedia of Type Strains, Phase IV (KMG-IV): sequencing the most valuable type-strain genomes for metagenomic binning, comparative biology and taxonomic classification.</title>
        <authorList>
            <person name="Goeker M."/>
        </authorList>
    </citation>
    <scope>NUCLEOTIDE SEQUENCE [LARGE SCALE GENOMIC DNA]</scope>
    <source>
        <strain evidence="2 3">DSM 45615</strain>
    </source>
</reference>
<dbReference type="InterPro" id="IPR011009">
    <property type="entry name" value="Kinase-like_dom_sf"/>
</dbReference>
<keyword evidence="2" id="KW-0808">Transferase</keyword>
<feature type="domain" description="Aminoglycoside phosphotransferase" evidence="1">
    <location>
        <begin position="123"/>
        <end position="196"/>
    </location>
</feature>
<dbReference type="Gene3D" id="3.90.1200.10">
    <property type="match status" value="1"/>
</dbReference>
<sequence length="269" mass="29750">MSVAAVGVEVPLAGGMVSDGVVRVGDTVRRPVGVSGAAVHALLRHLEDVGFDRAPRVVGVDERGREILTWVEGEAATRPLREHVVSDEALAALARLLRAYHDATAGFRAPPGAVWEAGSNEDREPEIVGHCDVTPENVVFRGALPYALIDFDMARPTTRLFDIVTTLRHWAPIADPVDRDPLLRGLGPAGVGRRVRLFCDAYGLVPRERRRLTELARLRFDRSYGVMRARAAEGDGPWARMWESGAGQRIRRARAWLDAHEERLHEHLF</sequence>
<dbReference type="EMBL" id="JACHGN010000014">
    <property type="protein sequence ID" value="MBB5136400.1"/>
    <property type="molecule type" value="Genomic_DNA"/>
</dbReference>
<dbReference type="GO" id="GO:0016301">
    <property type="term" value="F:kinase activity"/>
    <property type="evidence" value="ECO:0007669"/>
    <property type="project" value="UniProtKB-KW"/>
</dbReference>
<dbReference type="InterPro" id="IPR002575">
    <property type="entry name" value="Aminoglycoside_PTrfase"/>
</dbReference>
<organism evidence="2 3">
    <name type="scientific">Thermocatellispora tengchongensis</name>
    <dbReference type="NCBI Taxonomy" id="1073253"/>
    <lineage>
        <taxon>Bacteria</taxon>
        <taxon>Bacillati</taxon>
        <taxon>Actinomycetota</taxon>
        <taxon>Actinomycetes</taxon>
        <taxon>Streptosporangiales</taxon>
        <taxon>Streptosporangiaceae</taxon>
        <taxon>Thermocatellispora</taxon>
    </lineage>
</organism>
<gene>
    <name evidence="2" type="ORF">HNP84_006147</name>
</gene>